<comment type="caution">
    <text evidence="2">The sequence shown here is derived from an EMBL/GenBank/DDBJ whole genome shotgun (WGS) entry which is preliminary data.</text>
</comment>
<dbReference type="SMART" id="SM00347">
    <property type="entry name" value="HTH_MARR"/>
    <property type="match status" value="1"/>
</dbReference>
<dbReference type="InterPro" id="IPR036390">
    <property type="entry name" value="WH_DNA-bd_sf"/>
</dbReference>
<dbReference type="PANTHER" id="PTHR33164:SF99">
    <property type="entry name" value="MARR FAMILY REGULATORY PROTEIN"/>
    <property type="match status" value="1"/>
</dbReference>
<dbReference type="Proteomes" id="UP000631535">
    <property type="component" value="Unassembled WGS sequence"/>
</dbReference>
<protein>
    <submittedName>
        <fullName evidence="2">MarR family transcriptional regulator</fullName>
    </submittedName>
</protein>
<dbReference type="PROSITE" id="PS50995">
    <property type="entry name" value="HTH_MARR_2"/>
    <property type="match status" value="1"/>
</dbReference>
<gene>
    <name evidence="2" type="ORF">GCM10012287_10770</name>
</gene>
<dbReference type="Gene3D" id="1.10.10.10">
    <property type="entry name" value="Winged helix-like DNA-binding domain superfamily/Winged helix DNA-binding domain"/>
    <property type="match status" value="1"/>
</dbReference>
<dbReference type="InterPro" id="IPR036388">
    <property type="entry name" value="WH-like_DNA-bd_sf"/>
</dbReference>
<feature type="domain" description="HTH marR-type" evidence="1">
    <location>
        <begin position="1"/>
        <end position="147"/>
    </location>
</feature>
<evidence type="ECO:0000313" key="2">
    <source>
        <dbReference type="EMBL" id="GGO44675.1"/>
    </source>
</evidence>
<keyword evidence="3" id="KW-1185">Reference proteome</keyword>
<dbReference type="InterPro" id="IPR039422">
    <property type="entry name" value="MarR/SlyA-like"/>
</dbReference>
<dbReference type="InterPro" id="IPR000835">
    <property type="entry name" value="HTH_MarR-typ"/>
</dbReference>
<proteinExistence type="predicted"/>
<dbReference type="RefSeq" id="WP_189035913.1">
    <property type="nucleotide sequence ID" value="NZ_BMMP01000003.1"/>
</dbReference>
<evidence type="ECO:0000259" key="1">
    <source>
        <dbReference type="PROSITE" id="PS50995"/>
    </source>
</evidence>
<evidence type="ECO:0000313" key="3">
    <source>
        <dbReference type="Proteomes" id="UP000631535"/>
    </source>
</evidence>
<dbReference type="PANTHER" id="PTHR33164">
    <property type="entry name" value="TRANSCRIPTIONAL REGULATOR, MARR FAMILY"/>
    <property type="match status" value="1"/>
</dbReference>
<reference evidence="3" key="1">
    <citation type="journal article" date="2019" name="Int. J. Syst. Evol. Microbiol.">
        <title>The Global Catalogue of Microorganisms (GCM) 10K type strain sequencing project: providing services to taxonomists for standard genome sequencing and annotation.</title>
        <authorList>
            <consortium name="The Broad Institute Genomics Platform"/>
            <consortium name="The Broad Institute Genome Sequencing Center for Infectious Disease"/>
            <person name="Wu L."/>
            <person name="Ma J."/>
        </authorList>
    </citation>
    <scope>NUCLEOTIDE SEQUENCE [LARGE SCALE GENOMIC DNA]</scope>
    <source>
        <strain evidence="3">CGMCC 4.7178</strain>
    </source>
</reference>
<accession>A0ABQ2LXQ7</accession>
<dbReference type="Pfam" id="PF12802">
    <property type="entry name" value="MarR_2"/>
    <property type="match status" value="1"/>
</dbReference>
<organism evidence="2 3">
    <name type="scientific">Streptomyces daqingensis</name>
    <dbReference type="NCBI Taxonomy" id="1472640"/>
    <lineage>
        <taxon>Bacteria</taxon>
        <taxon>Bacillati</taxon>
        <taxon>Actinomycetota</taxon>
        <taxon>Actinomycetes</taxon>
        <taxon>Kitasatosporales</taxon>
        <taxon>Streptomycetaceae</taxon>
        <taxon>Streptomyces</taxon>
    </lineage>
</organism>
<dbReference type="EMBL" id="BMMP01000003">
    <property type="protein sequence ID" value="GGO44675.1"/>
    <property type="molecule type" value="Genomic_DNA"/>
</dbReference>
<dbReference type="SUPFAM" id="SSF46785">
    <property type="entry name" value="Winged helix' DNA-binding domain"/>
    <property type="match status" value="1"/>
</dbReference>
<sequence>MSEPRWLDAREMAAWQGFLLASNRVGHHLEQQLKEGSGLSHPQYEILVHLGEAPGGEIRMTELARSVVTSKSGLTYQVGRLEKRGLVRRRSCPTDVRGVYAVLTDEGRRVLEGAAPGHVAAVREALIDVLDDAELNLLAEGLGRVARRLDPDGEAAASGSDRGDERGD</sequence>
<name>A0ABQ2LXQ7_9ACTN</name>